<name>A0A0E9MMS0_9SPHN</name>
<dbReference type="SMART" id="SM00052">
    <property type="entry name" value="EAL"/>
    <property type="match status" value="1"/>
</dbReference>
<dbReference type="SMART" id="SM00267">
    <property type="entry name" value="GGDEF"/>
    <property type="match status" value="1"/>
</dbReference>
<dbReference type="STRING" id="1219043.SCH01S_21_00260"/>
<evidence type="ECO:0000259" key="1">
    <source>
        <dbReference type="PROSITE" id="PS50883"/>
    </source>
</evidence>
<dbReference type="GO" id="GO:0071111">
    <property type="term" value="F:cyclic-guanylate-specific phosphodiesterase activity"/>
    <property type="evidence" value="ECO:0007669"/>
    <property type="project" value="InterPro"/>
</dbReference>
<feature type="domain" description="GGDEF" evidence="2">
    <location>
        <begin position="271"/>
        <end position="404"/>
    </location>
</feature>
<dbReference type="PROSITE" id="PS50883">
    <property type="entry name" value="EAL"/>
    <property type="match status" value="1"/>
</dbReference>
<organism evidence="3 4">
    <name type="scientific">Sphingomonas changbaiensis NBRC 104936</name>
    <dbReference type="NCBI Taxonomy" id="1219043"/>
    <lineage>
        <taxon>Bacteria</taxon>
        <taxon>Pseudomonadati</taxon>
        <taxon>Pseudomonadota</taxon>
        <taxon>Alphaproteobacteria</taxon>
        <taxon>Sphingomonadales</taxon>
        <taxon>Sphingomonadaceae</taxon>
        <taxon>Sphingomonas</taxon>
    </lineage>
</organism>
<dbReference type="SUPFAM" id="SSF141868">
    <property type="entry name" value="EAL domain-like"/>
    <property type="match status" value="1"/>
</dbReference>
<dbReference type="InterPro" id="IPR000160">
    <property type="entry name" value="GGDEF_dom"/>
</dbReference>
<sequence>MNDHAAGPPGEGASLFILSFRHRDELLDAASRAGWRAIAARRAGGVERRFIDSGAGLAIVDGRGAFDEAIGAIRSLADPAEANAAALLVLLSRGDVARLGEVYAAGGTHYLASPFGEAELLQALRFAARYARRLGGGAISRPALRQAEAMRWSFGAEGLTLSASLRQRYGIDEERLSVRSAYRLLGASDRRAARAARRRLKAGYGSTAFSHLLPGGVRVAHHLTMGDGDVSGLLEPLDKDAVLPLHRDPLTGLPDGTAARRWLASQLAGHTIPGVLLVGLSRLPMINSAYGRGGGDALLQAAARRIEGAAREVNAQAWIARLAGTEFMVGLPGAAAAELGDVADRIAAAIERRIAMAPHAVLLGADIGGAIASNEDAGALLRRASAALAEAREASGSAIRLLDAGAGEAAERAQRLAGDLREAMAAGQIEILFQPQVRIADGGIDGVEALARWRHPVFGELGAEALFGAAERAQLVLPLSELVQRCALEAAAAWPAELASLRMSINVTAADLAQPGFAEAMLARIDASGFARDRVTAEVTEEGLIDDLGAAAGALAQLRQGGCRAAVDDFGTGYSSLAYLKALPLDYLKLDRRLSQDIAGSARDRVVVRSVIDMARALGLGVIAEGVETEEQLALLAAEGCTLYQGFLCSGPVSVEGLVGLASPSPSGEG</sequence>
<dbReference type="CDD" id="cd01948">
    <property type="entry name" value="EAL"/>
    <property type="match status" value="1"/>
</dbReference>
<dbReference type="InterPro" id="IPR001633">
    <property type="entry name" value="EAL_dom"/>
</dbReference>
<dbReference type="InterPro" id="IPR011006">
    <property type="entry name" value="CheY-like_superfamily"/>
</dbReference>
<dbReference type="PANTHER" id="PTHR33121">
    <property type="entry name" value="CYCLIC DI-GMP PHOSPHODIESTERASE PDEF"/>
    <property type="match status" value="1"/>
</dbReference>
<gene>
    <name evidence="3" type="ORF">SCH01S_21_00260</name>
</gene>
<protein>
    <recommendedName>
        <fullName evidence="5">Signaling protein</fullName>
    </recommendedName>
</protein>
<evidence type="ECO:0000313" key="4">
    <source>
        <dbReference type="Proteomes" id="UP000033202"/>
    </source>
</evidence>
<evidence type="ECO:0000259" key="2">
    <source>
        <dbReference type="PROSITE" id="PS50887"/>
    </source>
</evidence>
<reference evidence="3 4" key="1">
    <citation type="submission" date="2015-04" db="EMBL/GenBank/DDBJ databases">
        <title>Whole genome shotgun sequence of Sphingomonas changbaiensis NBRC 104936.</title>
        <authorList>
            <person name="Katano-Makiyama Y."/>
            <person name="Hosoyama A."/>
            <person name="Hashimoto M."/>
            <person name="Noguchi M."/>
            <person name="Tsuchikane K."/>
            <person name="Ohji S."/>
            <person name="Yamazoe A."/>
            <person name="Ichikawa N."/>
            <person name="Kimura A."/>
            <person name="Fujita N."/>
        </authorList>
    </citation>
    <scope>NUCLEOTIDE SEQUENCE [LARGE SCALE GENOMIC DNA]</scope>
    <source>
        <strain evidence="3 4">NBRC 104936</strain>
    </source>
</reference>
<dbReference type="Proteomes" id="UP000033202">
    <property type="component" value="Unassembled WGS sequence"/>
</dbReference>
<comment type="caution">
    <text evidence="3">The sequence shown here is derived from an EMBL/GenBank/DDBJ whole genome shotgun (WGS) entry which is preliminary data.</text>
</comment>
<feature type="domain" description="EAL" evidence="1">
    <location>
        <begin position="413"/>
        <end position="666"/>
    </location>
</feature>
<keyword evidence="4" id="KW-1185">Reference proteome</keyword>
<dbReference type="InterPro" id="IPR050706">
    <property type="entry name" value="Cyclic-di-GMP_PDE-like"/>
</dbReference>
<dbReference type="RefSeq" id="WP_245612160.1">
    <property type="nucleotide sequence ID" value="NZ_BBWU01000021.1"/>
</dbReference>
<dbReference type="AlphaFoldDB" id="A0A0E9MMS0"/>
<evidence type="ECO:0000313" key="3">
    <source>
        <dbReference type="EMBL" id="GAO38839.1"/>
    </source>
</evidence>
<dbReference type="PANTHER" id="PTHR33121:SF79">
    <property type="entry name" value="CYCLIC DI-GMP PHOSPHODIESTERASE PDED-RELATED"/>
    <property type="match status" value="1"/>
</dbReference>
<dbReference type="SUPFAM" id="SSF52172">
    <property type="entry name" value="CheY-like"/>
    <property type="match status" value="1"/>
</dbReference>
<dbReference type="InterPro" id="IPR035919">
    <property type="entry name" value="EAL_sf"/>
</dbReference>
<dbReference type="CDD" id="cd01949">
    <property type="entry name" value="GGDEF"/>
    <property type="match status" value="1"/>
</dbReference>
<dbReference type="InterPro" id="IPR029787">
    <property type="entry name" value="Nucleotide_cyclase"/>
</dbReference>
<dbReference type="Gene3D" id="3.20.20.450">
    <property type="entry name" value="EAL domain"/>
    <property type="match status" value="1"/>
</dbReference>
<dbReference type="EMBL" id="BBWU01000021">
    <property type="protein sequence ID" value="GAO38839.1"/>
    <property type="molecule type" value="Genomic_DNA"/>
</dbReference>
<evidence type="ECO:0008006" key="5">
    <source>
        <dbReference type="Google" id="ProtNLM"/>
    </source>
</evidence>
<dbReference type="Pfam" id="PF00563">
    <property type="entry name" value="EAL"/>
    <property type="match status" value="1"/>
</dbReference>
<dbReference type="SUPFAM" id="SSF55073">
    <property type="entry name" value="Nucleotide cyclase"/>
    <property type="match status" value="1"/>
</dbReference>
<accession>A0A0E9MMS0</accession>
<dbReference type="Pfam" id="PF00990">
    <property type="entry name" value="GGDEF"/>
    <property type="match status" value="1"/>
</dbReference>
<dbReference type="NCBIfam" id="TIGR00254">
    <property type="entry name" value="GGDEF"/>
    <property type="match status" value="1"/>
</dbReference>
<proteinExistence type="predicted"/>
<dbReference type="InterPro" id="IPR043128">
    <property type="entry name" value="Rev_trsase/Diguanyl_cyclase"/>
</dbReference>
<dbReference type="PROSITE" id="PS50887">
    <property type="entry name" value="GGDEF"/>
    <property type="match status" value="1"/>
</dbReference>
<dbReference type="Gene3D" id="3.30.70.270">
    <property type="match status" value="1"/>
</dbReference>